<dbReference type="Pfam" id="PF14526">
    <property type="entry name" value="Cass2"/>
    <property type="match status" value="1"/>
</dbReference>
<dbReference type="InterPro" id="IPR053182">
    <property type="entry name" value="YobU-like_regulator"/>
</dbReference>
<sequence>MNNVKVEPFKVIGIAVRTTNENNQAAKDIPVLWEKLMKENIVENIPNKIDNAVYSIYTDYEKDHTKPYTTILGCKVASLDHIPDGMVGKSFDGGDYVKFTTKGNLAENLVINEWIKIWNMDLGRTFTADFEIYGEKAMNPADAEVDILIAVQ</sequence>
<dbReference type="Gene3D" id="3.20.80.10">
    <property type="entry name" value="Regulatory factor, effector binding domain"/>
    <property type="match status" value="1"/>
</dbReference>
<proteinExistence type="predicted"/>
<dbReference type="SMART" id="SM00871">
    <property type="entry name" value="AraC_E_bind"/>
    <property type="match status" value="1"/>
</dbReference>
<gene>
    <name evidence="2" type="ORF">EG359_05465</name>
    <name evidence="3" type="ORF">SAMN05421768_101267</name>
</gene>
<evidence type="ECO:0000313" key="5">
    <source>
        <dbReference type="Proteomes" id="UP000279541"/>
    </source>
</evidence>
<dbReference type="EMBL" id="CP033926">
    <property type="protein sequence ID" value="AZA99086.1"/>
    <property type="molecule type" value="Genomic_DNA"/>
</dbReference>
<keyword evidence="3" id="KW-0238">DNA-binding</keyword>
<reference evidence="2 5" key="2">
    <citation type="submission" date="2018-11" db="EMBL/GenBank/DDBJ databases">
        <title>Proposal to divide the Flavobacteriaceae and reorganize its genera based on Amino Acid Identity values calculated from whole genome sequences.</title>
        <authorList>
            <person name="Nicholson A.C."/>
            <person name="Gulvik C.A."/>
            <person name="Whitney A.M."/>
            <person name="Humrighouse B.W."/>
            <person name="Bell M."/>
            <person name="Holmes B."/>
            <person name="Steigerwalt A.G."/>
            <person name="Villarma A."/>
            <person name="Sheth M."/>
            <person name="Batra D."/>
            <person name="Pryor J."/>
            <person name="Bernardet J.-F."/>
            <person name="Hugo C."/>
            <person name="Kampfer P."/>
            <person name="Newman J."/>
            <person name="McQuiston J.R."/>
        </authorList>
    </citation>
    <scope>NUCLEOTIDE SEQUENCE [LARGE SCALE GENOMIC DNA]</scope>
    <source>
        <strain evidence="2 5">DSM 16927</strain>
    </source>
</reference>
<keyword evidence="5" id="KW-1185">Reference proteome</keyword>
<dbReference type="OrthoDB" id="9801008at2"/>
<dbReference type="SUPFAM" id="SSF55136">
    <property type="entry name" value="Probable bacterial effector-binding domain"/>
    <property type="match status" value="1"/>
</dbReference>
<dbReference type="PANTHER" id="PTHR36444:SF2">
    <property type="entry name" value="TRANSCRIPTIONAL REGULATOR PROTEIN YOBU-RELATED"/>
    <property type="match status" value="1"/>
</dbReference>
<dbReference type="GO" id="GO:0003677">
    <property type="term" value="F:DNA binding"/>
    <property type="evidence" value="ECO:0007669"/>
    <property type="project" value="UniProtKB-KW"/>
</dbReference>
<protein>
    <submittedName>
        <fullName evidence="2">AraC family transcriptional regulator</fullName>
    </submittedName>
    <submittedName>
        <fullName evidence="3">Predicted transcriptional regulator YdeE, contains AraC-type DNA-binding domain</fullName>
    </submittedName>
</protein>
<evidence type="ECO:0000259" key="1">
    <source>
        <dbReference type="SMART" id="SM00871"/>
    </source>
</evidence>
<dbReference type="InterPro" id="IPR010499">
    <property type="entry name" value="AraC_E-bd"/>
</dbReference>
<dbReference type="InterPro" id="IPR011256">
    <property type="entry name" value="Reg_factor_effector_dom_sf"/>
</dbReference>
<dbReference type="Proteomes" id="UP000279541">
    <property type="component" value="Chromosome"/>
</dbReference>
<dbReference type="AlphaFoldDB" id="A0A1N7HUG5"/>
<evidence type="ECO:0000313" key="2">
    <source>
        <dbReference type="EMBL" id="AZA99086.1"/>
    </source>
</evidence>
<feature type="domain" description="AraC effector-binding" evidence="1">
    <location>
        <begin position="1"/>
        <end position="152"/>
    </location>
</feature>
<reference evidence="3 4" key="1">
    <citation type="submission" date="2017-01" db="EMBL/GenBank/DDBJ databases">
        <authorList>
            <person name="Mah S.A."/>
            <person name="Swanson W.J."/>
            <person name="Moy G.W."/>
            <person name="Vacquier V.D."/>
        </authorList>
    </citation>
    <scope>NUCLEOTIDE SEQUENCE [LARGE SCALE GENOMIC DNA]</scope>
    <source>
        <strain evidence="3 4">DSM 16927</strain>
    </source>
</reference>
<organism evidence="3 4">
    <name type="scientific">Chryseobacterium joostei</name>
    <dbReference type="NCBI Taxonomy" id="112234"/>
    <lineage>
        <taxon>Bacteria</taxon>
        <taxon>Pseudomonadati</taxon>
        <taxon>Bacteroidota</taxon>
        <taxon>Flavobacteriia</taxon>
        <taxon>Flavobacteriales</taxon>
        <taxon>Weeksellaceae</taxon>
        <taxon>Chryseobacterium group</taxon>
        <taxon>Chryseobacterium</taxon>
    </lineage>
</organism>
<dbReference type="EMBL" id="FTNZ01000001">
    <property type="protein sequence ID" value="SIS28411.1"/>
    <property type="molecule type" value="Genomic_DNA"/>
</dbReference>
<dbReference type="STRING" id="112234.SAMN05421768_101267"/>
<dbReference type="RefSeq" id="WP_076351224.1">
    <property type="nucleotide sequence ID" value="NZ_CAMIMN010000229.1"/>
</dbReference>
<dbReference type="InterPro" id="IPR029441">
    <property type="entry name" value="Cass2"/>
</dbReference>
<dbReference type="KEGG" id="cjt:EG359_05465"/>
<accession>A0A1N7HUG5</accession>
<evidence type="ECO:0000313" key="3">
    <source>
        <dbReference type="EMBL" id="SIS28411.1"/>
    </source>
</evidence>
<evidence type="ECO:0000313" key="4">
    <source>
        <dbReference type="Proteomes" id="UP000186106"/>
    </source>
</evidence>
<dbReference type="Proteomes" id="UP000186106">
    <property type="component" value="Unassembled WGS sequence"/>
</dbReference>
<dbReference type="PANTHER" id="PTHR36444">
    <property type="entry name" value="TRANSCRIPTIONAL REGULATOR PROTEIN YOBU-RELATED"/>
    <property type="match status" value="1"/>
</dbReference>
<name>A0A1N7HUG5_9FLAO</name>